<evidence type="ECO:0000256" key="1">
    <source>
        <dbReference type="ARBA" id="ARBA00004141"/>
    </source>
</evidence>
<feature type="transmembrane region" description="Helical" evidence="10">
    <location>
        <begin position="303"/>
        <end position="324"/>
    </location>
</feature>
<gene>
    <name evidence="13" type="ORF">DEBURN_LOCUS2523</name>
</gene>
<dbReference type="Proteomes" id="UP000789706">
    <property type="component" value="Unassembled WGS sequence"/>
</dbReference>
<dbReference type="CDD" id="cd04590">
    <property type="entry name" value="CBS_pair_CorC_HlyC_assoc"/>
    <property type="match status" value="1"/>
</dbReference>
<feature type="compositionally biased region" description="Polar residues" evidence="9">
    <location>
        <begin position="568"/>
        <end position="589"/>
    </location>
</feature>
<dbReference type="GO" id="GO:0005737">
    <property type="term" value="C:cytoplasm"/>
    <property type="evidence" value="ECO:0007669"/>
    <property type="project" value="TreeGrafter"/>
</dbReference>
<keyword evidence="7" id="KW-0129">CBS domain</keyword>
<dbReference type="EMBL" id="CAJVPK010000139">
    <property type="protein sequence ID" value="CAG8458072.1"/>
    <property type="molecule type" value="Genomic_DNA"/>
</dbReference>
<evidence type="ECO:0000256" key="8">
    <source>
        <dbReference type="PROSITE-ProRule" id="PRU01193"/>
    </source>
</evidence>
<dbReference type="PANTHER" id="PTHR12064">
    <property type="entry name" value="METAL TRANSPORTER CNNM"/>
    <property type="match status" value="1"/>
</dbReference>
<proteinExistence type="inferred from homology"/>
<dbReference type="Gene3D" id="3.10.580.10">
    <property type="entry name" value="CBS-domain"/>
    <property type="match status" value="1"/>
</dbReference>
<keyword evidence="6 8" id="KW-0472">Membrane</keyword>
<comment type="subcellular location">
    <subcellularLocation>
        <location evidence="1">Membrane</location>
        <topology evidence="1">Multi-pass membrane protein</topology>
    </subcellularLocation>
</comment>
<dbReference type="Pfam" id="PF06884">
    <property type="entry name" value="DUF1264"/>
    <property type="match status" value="1"/>
</dbReference>
<dbReference type="InterPro" id="IPR044751">
    <property type="entry name" value="Ion_transp-like_CBS"/>
</dbReference>
<evidence type="ECO:0000256" key="9">
    <source>
        <dbReference type="SAM" id="MobiDB-lite"/>
    </source>
</evidence>
<feature type="domain" description="CNNM transmembrane" evidence="12">
    <location>
        <begin position="232"/>
        <end position="401"/>
    </location>
</feature>
<dbReference type="OrthoDB" id="5353557at2759"/>
<evidence type="ECO:0000256" key="5">
    <source>
        <dbReference type="ARBA" id="ARBA00022989"/>
    </source>
</evidence>
<reference evidence="13" key="1">
    <citation type="submission" date="2021-06" db="EMBL/GenBank/DDBJ databases">
        <authorList>
            <person name="Kallberg Y."/>
            <person name="Tangrot J."/>
            <person name="Rosling A."/>
        </authorList>
    </citation>
    <scope>NUCLEOTIDE SEQUENCE</scope>
    <source>
        <strain evidence="13">AZ414A</strain>
    </source>
</reference>
<comment type="similarity">
    <text evidence="2">Belongs to the OBAP family.</text>
</comment>
<dbReference type="GO" id="GO:0030026">
    <property type="term" value="P:intracellular manganese ion homeostasis"/>
    <property type="evidence" value="ECO:0007669"/>
    <property type="project" value="TreeGrafter"/>
</dbReference>
<evidence type="ECO:0000259" key="12">
    <source>
        <dbReference type="PROSITE" id="PS51846"/>
    </source>
</evidence>
<evidence type="ECO:0000256" key="6">
    <source>
        <dbReference type="ARBA" id="ARBA00023136"/>
    </source>
</evidence>
<keyword evidence="5 8" id="KW-1133">Transmembrane helix</keyword>
<comment type="caution">
    <text evidence="13">The sequence shown here is derived from an EMBL/GenBank/DDBJ whole genome shotgun (WGS) entry which is preliminary data.</text>
</comment>
<evidence type="ECO:0000256" key="4">
    <source>
        <dbReference type="ARBA" id="ARBA00022737"/>
    </source>
</evidence>
<accession>A0A9N8VJW3</accession>
<keyword evidence="4" id="KW-0677">Repeat</keyword>
<dbReference type="PROSITE" id="PS51371">
    <property type="entry name" value="CBS"/>
    <property type="match status" value="1"/>
</dbReference>
<protein>
    <submittedName>
        <fullName evidence="13">6817_t:CDS:1</fullName>
    </submittedName>
</protein>
<feature type="transmembrane region" description="Helical" evidence="10">
    <location>
        <begin position="331"/>
        <end position="353"/>
    </location>
</feature>
<feature type="domain" description="CBS" evidence="11">
    <location>
        <begin position="464"/>
        <end position="527"/>
    </location>
</feature>
<dbReference type="Pfam" id="PF01595">
    <property type="entry name" value="CNNM"/>
    <property type="match status" value="1"/>
</dbReference>
<evidence type="ECO:0000259" key="11">
    <source>
        <dbReference type="PROSITE" id="PS51371"/>
    </source>
</evidence>
<dbReference type="InterPro" id="IPR046342">
    <property type="entry name" value="CBS_dom_sf"/>
</dbReference>
<dbReference type="PROSITE" id="PS51846">
    <property type="entry name" value="CNNM"/>
    <property type="match status" value="1"/>
</dbReference>
<dbReference type="InterPro" id="IPR045095">
    <property type="entry name" value="ACDP"/>
</dbReference>
<evidence type="ECO:0000256" key="2">
    <source>
        <dbReference type="ARBA" id="ARBA00009740"/>
    </source>
</evidence>
<dbReference type="FunFam" id="3.10.580.10:FF:000006">
    <property type="entry name" value="DUF21 and CBS domain protein"/>
    <property type="match status" value="1"/>
</dbReference>
<dbReference type="SUPFAM" id="SSF54631">
    <property type="entry name" value="CBS-domain pair"/>
    <property type="match status" value="1"/>
</dbReference>
<dbReference type="AlphaFoldDB" id="A0A9N8VJW3"/>
<evidence type="ECO:0000256" key="3">
    <source>
        <dbReference type="ARBA" id="ARBA00022692"/>
    </source>
</evidence>
<evidence type="ECO:0000313" key="13">
    <source>
        <dbReference type="EMBL" id="CAG8458072.1"/>
    </source>
</evidence>
<sequence length="614" mass="68990">MSKEEQPSNPPGEKMSTMSAMLDYSANAIQNFDPIKNVHEHICGFHFYSHDSTRQVEAHHYCAHLNEEFRQCLIYDSNKPDAKLIGVEYIISAKTFLWDRLKEVLAFSPIRTESAEKKIMEGLVDTYGKTWHFWQIDRGDKLPYGPPQLMMSFLEDNQVSQDLINDRDKRFNVSTSDKRDKRAYIKPVYNVNPDADHWAHRKDGKAYILQVFAFPYNFINEDTPVEGQRTHGGLFAGLTLGLMSLDGTNLHILSRSGDETQRKYAARIQPIRRNGHLLLVTLLLGNVLVNEALPIIMDDAMGGGGVTAILVSSALIVIFGEVIPQAVCSRYGLVIGAFFAWPVRILIWATYIVSYPMAKLLDLILGENHGIIYRRADSTERGGDLVKDSVTIIRGALDLQDKVVESAMTPINKAFMIPIDSIMDRITLREIYSTGHSRIPVYGESRENILGSLIMYSPDENKPLNKFRINTMPTVDAKTPLFDILNTFQDGRSHMAIVVEEEQAKPIGIITLEDVLEELIQEEIYDESDARVGLAVKLETGDQLIIASKRKRTGSATNNQKNKFKSQAFRSNTDPILTSKAPVNNSNDGNSKDLIVFDEPNESSLLLPNASLPK</sequence>
<organism evidence="13 14">
    <name type="scientific">Diversispora eburnea</name>
    <dbReference type="NCBI Taxonomy" id="1213867"/>
    <lineage>
        <taxon>Eukaryota</taxon>
        <taxon>Fungi</taxon>
        <taxon>Fungi incertae sedis</taxon>
        <taxon>Mucoromycota</taxon>
        <taxon>Glomeromycotina</taxon>
        <taxon>Glomeromycetes</taxon>
        <taxon>Diversisporales</taxon>
        <taxon>Diversisporaceae</taxon>
        <taxon>Diversispora</taxon>
    </lineage>
</organism>
<dbReference type="GO" id="GO:0010960">
    <property type="term" value="P:magnesium ion homeostasis"/>
    <property type="evidence" value="ECO:0007669"/>
    <property type="project" value="InterPro"/>
</dbReference>
<dbReference type="InterPro" id="IPR000644">
    <property type="entry name" value="CBS_dom"/>
</dbReference>
<evidence type="ECO:0000256" key="7">
    <source>
        <dbReference type="PROSITE-ProRule" id="PRU00703"/>
    </source>
</evidence>
<name>A0A9N8VJW3_9GLOM</name>
<dbReference type="InterPro" id="IPR002550">
    <property type="entry name" value="CNNM"/>
</dbReference>
<dbReference type="Pfam" id="PF00571">
    <property type="entry name" value="CBS"/>
    <property type="match status" value="1"/>
</dbReference>
<feature type="transmembrane region" description="Helical" evidence="10">
    <location>
        <begin position="277"/>
        <end position="297"/>
    </location>
</feature>
<dbReference type="InterPro" id="IPR010686">
    <property type="entry name" value="OBAP-like"/>
</dbReference>
<feature type="region of interest" description="Disordered" evidence="9">
    <location>
        <begin position="551"/>
        <end position="595"/>
    </location>
</feature>
<evidence type="ECO:0000256" key="10">
    <source>
        <dbReference type="SAM" id="Phobius"/>
    </source>
</evidence>
<dbReference type="GO" id="GO:0016020">
    <property type="term" value="C:membrane"/>
    <property type="evidence" value="ECO:0007669"/>
    <property type="project" value="UniProtKB-SubCell"/>
</dbReference>
<dbReference type="PANTHER" id="PTHR12064:SF97">
    <property type="entry name" value="METAL TRANSPORTER CNNM-5"/>
    <property type="match status" value="1"/>
</dbReference>
<keyword evidence="3 8" id="KW-0812">Transmembrane</keyword>
<keyword evidence="14" id="KW-1185">Reference proteome</keyword>
<evidence type="ECO:0000313" key="14">
    <source>
        <dbReference type="Proteomes" id="UP000789706"/>
    </source>
</evidence>